<dbReference type="PROSITE" id="PS50975">
    <property type="entry name" value="ATP_GRASP"/>
    <property type="match status" value="1"/>
</dbReference>
<sequence>MSKKKITVQVMGSGILQDDVLMVGEKLLKQLKLQTGDSVQLVFGSFRREITAISVPRYDGIQLGSGTAHSMGILSDCTVRIQYRPKDRTLRLGPLISVLISQDYPEQYDKPFGKITQFCRELSSACDKQGAYVYFFTPAHILGNPGRVEGWVFSNGWKKTEFPTADVVNNRLTSRKLENKPSVQQFMKEVKSRYGSHVFNEKFLDKHEVFDALKSSGLLRRYLPESHLLDSFAVFKRMCGQYSQVFVKPVRGSLGKGIIRINKNADGSFTMLTTTTGSPLKQNYPNATKMYTSLSGKMRTTSYQIQQGLTLIHHNSRPVDFRALVQKNGSGAWNVTSIVARIAGGSHFVSNLARGGTLSTVKDAIAKTTLSAAAKANAQTKLKTAALKIAAGIDHAIPTHFGELGIDLAVDHSGRVWLIEVNSKPSKNDNTALGDVKIRPSVLKLLEYSCHLTGF</sequence>
<dbReference type="RefSeq" id="WP_375355348.1">
    <property type="nucleotide sequence ID" value="NZ_JBHHMI010000008.1"/>
</dbReference>
<keyword evidence="4" id="KW-1185">Reference proteome</keyword>
<organism evidence="3 4">
    <name type="scientific">Paenibacillus enshidis</name>
    <dbReference type="NCBI Taxonomy" id="1458439"/>
    <lineage>
        <taxon>Bacteria</taxon>
        <taxon>Bacillati</taxon>
        <taxon>Bacillota</taxon>
        <taxon>Bacilli</taxon>
        <taxon>Bacillales</taxon>
        <taxon>Paenibacillaceae</taxon>
        <taxon>Paenibacillus</taxon>
    </lineage>
</organism>
<protein>
    <submittedName>
        <fullName evidence="3">YheC/YheD family protein</fullName>
    </submittedName>
</protein>
<keyword evidence="1" id="KW-0067">ATP-binding</keyword>
<name>A0ABV5AT25_9BACL</name>
<evidence type="ECO:0000313" key="3">
    <source>
        <dbReference type="EMBL" id="MFB5267365.1"/>
    </source>
</evidence>
<evidence type="ECO:0000259" key="2">
    <source>
        <dbReference type="PROSITE" id="PS50975"/>
    </source>
</evidence>
<keyword evidence="1" id="KW-0547">Nucleotide-binding</keyword>
<dbReference type="Gene3D" id="3.30.470.20">
    <property type="entry name" value="ATP-grasp fold, B domain"/>
    <property type="match status" value="1"/>
</dbReference>
<reference evidence="3 4" key="1">
    <citation type="submission" date="2024-09" db="EMBL/GenBank/DDBJ databases">
        <title>Paenibacillus zeirhizospherea sp. nov., isolated from surface of the maize (Zea mays) roots in a horticulture field, Hungary.</title>
        <authorList>
            <person name="Marton D."/>
            <person name="Farkas M."/>
            <person name="Bedics A."/>
            <person name="Toth E."/>
            <person name="Tancsics A."/>
            <person name="Boka K."/>
            <person name="Maroti G."/>
            <person name="Kriszt B."/>
            <person name="Cserhati M."/>
        </authorList>
    </citation>
    <scope>NUCLEOTIDE SEQUENCE [LARGE SCALE GENOMIC DNA]</scope>
    <source>
        <strain evidence="3 4">KCTC 33519</strain>
    </source>
</reference>
<proteinExistence type="predicted"/>
<comment type="caution">
    <text evidence="3">The sequence shown here is derived from an EMBL/GenBank/DDBJ whole genome shotgun (WGS) entry which is preliminary data.</text>
</comment>
<feature type="domain" description="ATP-grasp" evidence="2">
    <location>
        <begin position="216"/>
        <end position="447"/>
    </location>
</feature>
<accession>A0ABV5AT25</accession>
<dbReference type="InterPro" id="IPR011761">
    <property type="entry name" value="ATP-grasp"/>
</dbReference>
<dbReference type="Pfam" id="PF14398">
    <property type="entry name" value="ATPgrasp_YheCD"/>
    <property type="match status" value="1"/>
</dbReference>
<dbReference type="Proteomes" id="UP001580346">
    <property type="component" value="Unassembled WGS sequence"/>
</dbReference>
<dbReference type="SUPFAM" id="SSF56059">
    <property type="entry name" value="Glutathione synthetase ATP-binding domain-like"/>
    <property type="match status" value="1"/>
</dbReference>
<dbReference type="InterPro" id="IPR026838">
    <property type="entry name" value="YheC/D"/>
</dbReference>
<gene>
    <name evidence="3" type="ORF">ACE41H_11300</name>
</gene>
<dbReference type="EMBL" id="JBHHMI010000008">
    <property type="protein sequence ID" value="MFB5267365.1"/>
    <property type="molecule type" value="Genomic_DNA"/>
</dbReference>
<evidence type="ECO:0000256" key="1">
    <source>
        <dbReference type="PROSITE-ProRule" id="PRU00409"/>
    </source>
</evidence>
<evidence type="ECO:0000313" key="4">
    <source>
        <dbReference type="Proteomes" id="UP001580346"/>
    </source>
</evidence>